<dbReference type="Gene3D" id="3.40.50.620">
    <property type="entry name" value="HUPs"/>
    <property type="match status" value="1"/>
</dbReference>
<protein>
    <recommendedName>
        <fullName evidence="2">FAD synthase</fullName>
        <ecNumber evidence="2">2.7.7.2</ecNumber>
    </recommendedName>
    <alternativeName>
        <fullName evidence="10">FAD pyrophosphorylase</fullName>
    </alternativeName>
    <alternativeName>
        <fullName evidence="11">FMN adenylyltransferase</fullName>
    </alternativeName>
</protein>
<dbReference type="Pfam" id="PF01507">
    <property type="entry name" value="PAPS_reduct"/>
    <property type="match status" value="1"/>
</dbReference>
<dbReference type="GO" id="GO:0003919">
    <property type="term" value="F:FMN adenylyltransferase activity"/>
    <property type="evidence" value="ECO:0007669"/>
    <property type="project" value="UniProtKB-EC"/>
</dbReference>
<keyword evidence="7" id="KW-0547">Nucleotide-binding</keyword>
<dbReference type="EC" id="2.7.7.2" evidence="2"/>
<feature type="compositionally biased region" description="Low complexity" evidence="13">
    <location>
        <begin position="237"/>
        <end position="249"/>
    </location>
</feature>
<gene>
    <name evidence="15" type="primary">FLAD1</name>
    <name evidence="15" type="ORF">H4R20_000697</name>
</gene>
<name>A0A9W8LWP9_9FUNG</name>
<evidence type="ECO:0000313" key="15">
    <source>
        <dbReference type="EMBL" id="KAJ2808721.1"/>
    </source>
</evidence>
<evidence type="ECO:0000256" key="6">
    <source>
        <dbReference type="ARBA" id="ARBA00022695"/>
    </source>
</evidence>
<accession>A0A9W8LWP9</accession>
<evidence type="ECO:0000256" key="5">
    <source>
        <dbReference type="ARBA" id="ARBA00022679"/>
    </source>
</evidence>
<keyword evidence="8" id="KW-0274">FAD</keyword>
<dbReference type="AlphaFoldDB" id="A0A9W8LWP9"/>
<evidence type="ECO:0000256" key="2">
    <source>
        <dbReference type="ARBA" id="ARBA00012393"/>
    </source>
</evidence>
<dbReference type="SUPFAM" id="SSF52402">
    <property type="entry name" value="Adenine nucleotide alpha hydrolases-like"/>
    <property type="match status" value="1"/>
</dbReference>
<keyword evidence="5" id="KW-0808">Transferase</keyword>
<dbReference type="EMBL" id="JANBUO010000028">
    <property type="protein sequence ID" value="KAJ2808721.1"/>
    <property type="molecule type" value="Genomic_DNA"/>
</dbReference>
<evidence type="ECO:0000256" key="9">
    <source>
        <dbReference type="ARBA" id="ARBA00022840"/>
    </source>
</evidence>
<evidence type="ECO:0000256" key="1">
    <source>
        <dbReference type="ARBA" id="ARBA00004726"/>
    </source>
</evidence>
<feature type="domain" description="Phosphoadenosine phosphosulphate reductase" evidence="14">
    <location>
        <begin position="52"/>
        <end position="210"/>
    </location>
</feature>
<comment type="catalytic activity">
    <reaction evidence="12">
        <text>FMN + ATP + H(+) = FAD + diphosphate</text>
        <dbReference type="Rhea" id="RHEA:17237"/>
        <dbReference type="ChEBI" id="CHEBI:15378"/>
        <dbReference type="ChEBI" id="CHEBI:30616"/>
        <dbReference type="ChEBI" id="CHEBI:33019"/>
        <dbReference type="ChEBI" id="CHEBI:57692"/>
        <dbReference type="ChEBI" id="CHEBI:58210"/>
        <dbReference type="EC" id="2.7.7.2"/>
    </reaction>
</comment>
<dbReference type="OrthoDB" id="270728at2759"/>
<evidence type="ECO:0000313" key="16">
    <source>
        <dbReference type="Proteomes" id="UP001140094"/>
    </source>
</evidence>
<dbReference type="InterPro" id="IPR002500">
    <property type="entry name" value="PAPS_reduct_dom"/>
</dbReference>
<evidence type="ECO:0000256" key="13">
    <source>
        <dbReference type="SAM" id="MobiDB-lite"/>
    </source>
</evidence>
<reference evidence="15" key="1">
    <citation type="submission" date="2022-07" db="EMBL/GenBank/DDBJ databases">
        <title>Phylogenomic reconstructions and comparative analyses of Kickxellomycotina fungi.</title>
        <authorList>
            <person name="Reynolds N.K."/>
            <person name="Stajich J.E."/>
            <person name="Barry K."/>
            <person name="Grigoriev I.V."/>
            <person name="Crous P."/>
            <person name="Smith M.E."/>
        </authorList>
    </citation>
    <scope>NUCLEOTIDE SEQUENCE</scope>
    <source>
        <strain evidence="15">NRRL 1565</strain>
    </source>
</reference>
<dbReference type="GO" id="GO:0006747">
    <property type="term" value="P:FAD biosynthetic process"/>
    <property type="evidence" value="ECO:0007669"/>
    <property type="project" value="TreeGrafter"/>
</dbReference>
<evidence type="ECO:0000256" key="7">
    <source>
        <dbReference type="ARBA" id="ARBA00022741"/>
    </source>
</evidence>
<dbReference type="GO" id="GO:0005524">
    <property type="term" value="F:ATP binding"/>
    <property type="evidence" value="ECO:0007669"/>
    <property type="project" value="UniProtKB-KW"/>
</dbReference>
<keyword evidence="3" id="KW-0285">Flavoprotein</keyword>
<evidence type="ECO:0000256" key="3">
    <source>
        <dbReference type="ARBA" id="ARBA00022630"/>
    </source>
</evidence>
<dbReference type="PANTHER" id="PTHR23293">
    <property type="entry name" value="FAD SYNTHETASE-RELATED FMN ADENYLYLTRANSFERASE"/>
    <property type="match status" value="1"/>
</dbReference>
<organism evidence="15 16">
    <name type="scientific">Coemansia guatemalensis</name>
    <dbReference type="NCBI Taxonomy" id="2761395"/>
    <lineage>
        <taxon>Eukaryota</taxon>
        <taxon>Fungi</taxon>
        <taxon>Fungi incertae sedis</taxon>
        <taxon>Zoopagomycota</taxon>
        <taxon>Kickxellomycotina</taxon>
        <taxon>Kickxellomycetes</taxon>
        <taxon>Kickxellales</taxon>
        <taxon>Kickxellaceae</taxon>
        <taxon>Coemansia</taxon>
    </lineage>
</organism>
<evidence type="ECO:0000256" key="10">
    <source>
        <dbReference type="ARBA" id="ARBA00031145"/>
    </source>
</evidence>
<feature type="region of interest" description="Disordered" evidence="13">
    <location>
        <begin position="231"/>
        <end position="263"/>
    </location>
</feature>
<comment type="pathway">
    <text evidence="1">Cofactor biosynthesis; FAD biosynthesis; FAD from FMN: step 1/1.</text>
</comment>
<dbReference type="CDD" id="cd23948">
    <property type="entry name" value="FAD_synthase"/>
    <property type="match status" value="1"/>
</dbReference>
<evidence type="ECO:0000256" key="11">
    <source>
        <dbReference type="ARBA" id="ARBA00031871"/>
    </source>
</evidence>
<evidence type="ECO:0000259" key="14">
    <source>
        <dbReference type="Pfam" id="PF01507"/>
    </source>
</evidence>
<keyword evidence="16" id="KW-1185">Reference proteome</keyword>
<comment type="caution">
    <text evidence="15">The sequence shown here is derived from an EMBL/GenBank/DDBJ whole genome shotgun (WGS) entry which is preliminary data.</text>
</comment>
<evidence type="ECO:0000256" key="4">
    <source>
        <dbReference type="ARBA" id="ARBA00022643"/>
    </source>
</evidence>
<proteinExistence type="predicted"/>
<evidence type="ECO:0000256" key="8">
    <source>
        <dbReference type="ARBA" id="ARBA00022827"/>
    </source>
</evidence>
<dbReference type="Proteomes" id="UP001140094">
    <property type="component" value="Unassembled WGS sequence"/>
</dbReference>
<sequence length="263" mass="29243">MVSRTGVAELDFALLSEATYRLAKQPSRLGARVSSALRVIEEAIERYGPSHLALSFNGGKDCTALMHMVRAALHKLECDNGAHDSPLVTLCVLYKRQFLEVDDFVEHSVARYNLELARKEGPMKQGLQSFKDNYPHIQAIFVGTRRDDPYSSSLGFFSPTDSDWPRFMRVNPILDWSFDDIWEYIHTAGVHYCCLYEQGYTSLGDVDSTVRNPALLKDGEYQPAWSLANGRLERSGRSSASTTDSSPTSVLPVPARKASSNGG</sequence>
<keyword evidence="4" id="KW-0288">FMN</keyword>
<evidence type="ECO:0000256" key="12">
    <source>
        <dbReference type="ARBA" id="ARBA00049494"/>
    </source>
</evidence>
<dbReference type="PANTHER" id="PTHR23293:SF9">
    <property type="entry name" value="FAD SYNTHASE"/>
    <property type="match status" value="1"/>
</dbReference>
<keyword evidence="6" id="KW-0548">Nucleotidyltransferase</keyword>
<keyword evidence="9" id="KW-0067">ATP-binding</keyword>
<dbReference type="InterPro" id="IPR014729">
    <property type="entry name" value="Rossmann-like_a/b/a_fold"/>
</dbReference>